<evidence type="ECO:0000256" key="6">
    <source>
        <dbReference type="ARBA" id="ARBA00023136"/>
    </source>
</evidence>
<feature type="transmembrane region" description="Helical" evidence="7">
    <location>
        <begin position="432"/>
        <end position="453"/>
    </location>
</feature>
<feature type="transmembrane region" description="Helical" evidence="7">
    <location>
        <begin position="342"/>
        <end position="361"/>
    </location>
</feature>
<dbReference type="Proteomes" id="UP000008063">
    <property type="component" value="Unassembled WGS sequence"/>
</dbReference>
<dbReference type="GO" id="GO:0005886">
    <property type="term" value="C:plasma membrane"/>
    <property type="evidence" value="ECO:0007669"/>
    <property type="project" value="UniProtKB-SubCell"/>
</dbReference>
<dbReference type="HOGENOM" id="CLU_008455_11_6_1"/>
<dbReference type="AlphaFoldDB" id="F8PZ39"/>
<keyword evidence="4 7" id="KW-0812">Transmembrane</keyword>
<keyword evidence="3" id="KW-1003">Cell membrane</keyword>
<feature type="transmembrane region" description="Helical" evidence="7">
    <location>
        <begin position="256"/>
        <end position="275"/>
    </location>
</feature>
<reference evidence="9" key="1">
    <citation type="journal article" date="2011" name="Science">
        <title>The plant cell wall-decomposing machinery underlies the functional diversity of forest fungi.</title>
        <authorList>
            <person name="Eastwood D.C."/>
            <person name="Floudas D."/>
            <person name="Binder M."/>
            <person name="Majcherczyk A."/>
            <person name="Schneider P."/>
            <person name="Aerts A."/>
            <person name="Asiegbu F.O."/>
            <person name="Baker S.E."/>
            <person name="Barry K."/>
            <person name="Bendiksby M."/>
            <person name="Blumentritt M."/>
            <person name="Coutinho P.M."/>
            <person name="Cullen D."/>
            <person name="de Vries R.P."/>
            <person name="Gathman A."/>
            <person name="Goodell B."/>
            <person name="Henrissat B."/>
            <person name="Ihrmark K."/>
            <person name="Kauserud H."/>
            <person name="Kohler A."/>
            <person name="LaButti K."/>
            <person name="Lapidus A."/>
            <person name="Lavin J.L."/>
            <person name="Lee Y.-H."/>
            <person name="Lindquist E."/>
            <person name="Lilly W."/>
            <person name="Lucas S."/>
            <person name="Morin E."/>
            <person name="Murat C."/>
            <person name="Oguiza J.A."/>
            <person name="Park J."/>
            <person name="Pisabarro A.G."/>
            <person name="Riley R."/>
            <person name="Rosling A."/>
            <person name="Salamov A."/>
            <person name="Schmidt O."/>
            <person name="Schmutz J."/>
            <person name="Skrede I."/>
            <person name="Stenlid J."/>
            <person name="Wiebenga A."/>
            <person name="Xie X."/>
            <person name="Kuees U."/>
            <person name="Hibbett D.S."/>
            <person name="Hoffmeister D."/>
            <person name="Hoegberg N."/>
            <person name="Martin F."/>
            <person name="Grigoriev I.V."/>
            <person name="Watkinson S.C."/>
        </authorList>
    </citation>
    <scope>NUCLEOTIDE SEQUENCE [LARGE SCALE GENOMIC DNA]</scope>
    <source>
        <strain evidence="9">strain S7.3</strain>
    </source>
</reference>
<dbReference type="InParanoid" id="F8PZ39"/>
<name>F8PZ39_SERL3</name>
<sequence length="530" mass="58713">MNEVGPALVWLRCWVFASSSSAISLKSLRLHDGDLRNVKTMAHEADIEIVTFGPNDPEDPRNWPQRRKAPGETQVEKVYGVSEVIASTGLTWYVLGFAIGPLLCPMSELYGRQLAYRISWPIMITFAPNLPVILVFRFFTGCAAACPLNNMFNNDMKKLGKGPVFGTLVGFFVAAKSTGSALWVVRVHFFFSIAVLPLAYMLPETHGPTLLARKAKRLRAEGRNAYAAHEVRKLSKMELIQRHIIRPSVMITCEPIIQGAALWISLAYGIIYFFFEAYPVVFVKQHNFPFILGGLPFLAIPVGMVFVMVFFEPILRFSNSITIPGVTTKGSSLATPEGRLKVVVSACFLMPISLFWFAWTSGPETHWIAPTLSGIPFGYSMYLIFSCFNAYSSQTYTIYASSASSCNVFVRSLIASVLPVLAHYLLDNLGTKWGVSIFGFLSLGLLPIPLIFIRYGASLRQHSRFAQEALSIVADMQHMRQKQHEGGTTTSTISEEHNQAPLNQGITSTLSEELTQVDNIAENDSVLGVV</sequence>
<evidence type="ECO:0000256" key="4">
    <source>
        <dbReference type="ARBA" id="ARBA00022692"/>
    </source>
</evidence>
<dbReference type="SUPFAM" id="SSF103473">
    <property type="entry name" value="MFS general substrate transporter"/>
    <property type="match status" value="1"/>
</dbReference>
<evidence type="ECO:0000313" key="8">
    <source>
        <dbReference type="EMBL" id="EGN99152.1"/>
    </source>
</evidence>
<dbReference type="GO" id="GO:0022857">
    <property type="term" value="F:transmembrane transporter activity"/>
    <property type="evidence" value="ECO:0007669"/>
    <property type="project" value="TreeGrafter"/>
</dbReference>
<keyword evidence="2" id="KW-0813">Transport</keyword>
<proteinExistence type="predicted"/>
<feature type="transmembrane region" description="Helical" evidence="7">
    <location>
        <begin position="159"/>
        <end position="175"/>
    </location>
</feature>
<evidence type="ECO:0000256" key="5">
    <source>
        <dbReference type="ARBA" id="ARBA00022989"/>
    </source>
</evidence>
<dbReference type="Gene3D" id="1.20.1250.20">
    <property type="entry name" value="MFS general substrate transporter like domains"/>
    <property type="match status" value="1"/>
</dbReference>
<evidence type="ECO:0000256" key="3">
    <source>
        <dbReference type="ARBA" id="ARBA00022475"/>
    </source>
</evidence>
<evidence type="ECO:0000256" key="2">
    <source>
        <dbReference type="ARBA" id="ARBA00022448"/>
    </source>
</evidence>
<evidence type="ECO:0000256" key="1">
    <source>
        <dbReference type="ARBA" id="ARBA00004651"/>
    </source>
</evidence>
<evidence type="ECO:0008006" key="10">
    <source>
        <dbReference type="Google" id="ProtNLM"/>
    </source>
</evidence>
<keyword evidence="5 7" id="KW-1133">Transmembrane helix</keyword>
<feature type="transmembrane region" description="Helical" evidence="7">
    <location>
        <begin position="367"/>
        <end position="388"/>
    </location>
</feature>
<gene>
    <name evidence="8" type="ORF">SERLA73DRAFT_152838</name>
</gene>
<accession>F8PZ39</accession>
<evidence type="ECO:0000313" key="9">
    <source>
        <dbReference type="Proteomes" id="UP000008063"/>
    </source>
</evidence>
<keyword evidence="6 7" id="KW-0472">Membrane</keyword>
<dbReference type="EMBL" id="GL945480">
    <property type="protein sequence ID" value="EGN99152.1"/>
    <property type="molecule type" value="Genomic_DNA"/>
</dbReference>
<dbReference type="STRING" id="936435.F8PZ39"/>
<feature type="transmembrane region" description="Helical" evidence="7">
    <location>
        <begin position="408"/>
        <end position="426"/>
    </location>
</feature>
<feature type="transmembrane region" description="Helical" evidence="7">
    <location>
        <begin position="287"/>
        <end position="311"/>
    </location>
</feature>
<organism evidence="9">
    <name type="scientific">Serpula lacrymans var. lacrymans (strain S7.3)</name>
    <name type="common">Dry rot fungus</name>
    <dbReference type="NCBI Taxonomy" id="936435"/>
    <lineage>
        <taxon>Eukaryota</taxon>
        <taxon>Fungi</taxon>
        <taxon>Dikarya</taxon>
        <taxon>Basidiomycota</taxon>
        <taxon>Agaricomycotina</taxon>
        <taxon>Agaricomycetes</taxon>
        <taxon>Agaricomycetidae</taxon>
        <taxon>Boletales</taxon>
        <taxon>Coniophorineae</taxon>
        <taxon>Serpulaceae</taxon>
        <taxon>Serpula</taxon>
    </lineage>
</organism>
<protein>
    <recommendedName>
        <fullName evidence="10">Major facilitator superfamily (MFS) profile domain-containing protein</fullName>
    </recommendedName>
</protein>
<keyword evidence="9" id="KW-1185">Reference proteome</keyword>
<feature type="transmembrane region" description="Helical" evidence="7">
    <location>
        <begin position="118"/>
        <end position="139"/>
    </location>
</feature>
<comment type="subcellular location">
    <subcellularLocation>
        <location evidence="1">Cell membrane</location>
        <topology evidence="1">Multi-pass membrane protein</topology>
    </subcellularLocation>
</comment>
<dbReference type="PANTHER" id="PTHR23502">
    <property type="entry name" value="MAJOR FACILITATOR SUPERFAMILY"/>
    <property type="match status" value="1"/>
</dbReference>
<dbReference type="OMA" id="WAAHELH"/>
<dbReference type="InterPro" id="IPR036259">
    <property type="entry name" value="MFS_trans_sf"/>
</dbReference>
<evidence type="ECO:0000256" key="7">
    <source>
        <dbReference type="SAM" id="Phobius"/>
    </source>
</evidence>
<dbReference type="PANTHER" id="PTHR23502:SF186">
    <property type="entry name" value="MAJOR FACILITATOR SUPERFAMILY (MFS) PROFILE DOMAIN-CONTAINING PROTEIN"/>
    <property type="match status" value="1"/>
</dbReference>